<dbReference type="PANTHER" id="PTHR31953">
    <property type="entry name" value="BETA-FRUCTOFURANOSIDASE, INSOLUBLE ISOENZYME CWINV1-RELATED"/>
    <property type="match status" value="1"/>
</dbReference>
<evidence type="ECO:0000313" key="2">
    <source>
        <dbReference type="EMBL" id="KAH9331054.1"/>
    </source>
</evidence>
<dbReference type="AlphaFoldDB" id="A0AA38LPC7"/>
<feature type="non-terminal residue" evidence="2">
    <location>
        <position position="1"/>
    </location>
</feature>
<keyword evidence="3" id="KW-1185">Reference proteome</keyword>
<sequence>VVNLAILEDPENPLLRKWIKSYANPILIPPQGIGLTDFRDPTTGWYDEEGIEHQVLGTGTWECVDFYP</sequence>
<proteinExistence type="predicted"/>
<gene>
    <name evidence="2" type="ORF">KI387_003162</name>
    <name evidence="1" type="ORF">KI387_019442</name>
</gene>
<dbReference type="Proteomes" id="UP000824469">
    <property type="component" value="Unassembled WGS sequence"/>
</dbReference>
<dbReference type="EMBL" id="JAHRHJ020000001">
    <property type="protein sequence ID" value="KAH9331054.1"/>
    <property type="molecule type" value="Genomic_DNA"/>
</dbReference>
<feature type="non-terminal residue" evidence="2">
    <location>
        <position position="68"/>
    </location>
</feature>
<dbReference type="GO" id="GO:0016798">
    <property type="term" value="F:hydrolase activity, acting on glycosyl bonds"/>
    <property type="evidence" value="ECO:0007669"/>
    <property type="project" value="UniProtKB-KW"/>
</dbReference>
<dbReference type="InterPro" id="IPR023296">
    <property type="entry name" value="Glyco_hydro_beta-prop_sf"/>
</dbReference>
<reference evidence="2 3" key="1">
    <citation type="journal article" date="2021" name="Nat. Plants">
        <title>The Taxus genome provides insights into paclitaxel biosynthesis.</title>
        <authorList>
            <person name="Xiong X."/>
            <person name="Gou J."/>
            <person name="Liao Q."/>
            <person name="Li Y."/>
            <person name="Zhou Q."/>
            <person name="Bi G."/>
            <person name="Li C."/>
            <person name="Du R."/>
            <person name="Wang X."/>
            <person name="Sun T."/>
            <person name="Guo L."/>
            <person name="Liang H."/>
            <person name="Lu P."/>
            <person name="Wu Y."/>
            <person name="Zhang Z."/>
            <person name="Ro D.K."/>
            <person name="Shang Y."/>
            <person name="Huang S."/>
            <person name="Yan J."/>
        </authorList>
    </citation>
    <scope>NUCLEOTIDE SEQUENCE [LARGE SCALE GENOMIC DNA]</scope>
    <source>
        <strain evidence="2">Ta-2019</strain>
    </source>
</reference>
<dbReference type="Gene3D" id="2.115.10.20">
    <property type="entry name" value="Glycosyl hydrolase domain, family 43"/>
    <property type="match status" value="1"/>
</dbReference>
<accession>A0AA38LPC7</accession>
<dbReference type="InterPro" id="IPR050551">
    <property type="entry name" value="Fructan_Metab_Enzymes"/>
</dbReference>
<comment type="caution">
    <text evidence="2">The sequence shown here is derived from an EMBL/GenBank/DDBJ whole genome shotgun (WGS) entry which is preliminary data.</text>
</comment>
<dbReference type="EMBL" id="JAHRHJ020000004">
    <property type="protein sequence ID" value="KAH9317673.1"/>
    <property type="molecule type" value="Genomic_DNA"/>
</dbReference>
<evidence type="ECO:0000313" key="3">
    <source>
        <dbReference type="Proteomes" id="UP000824469"/>
    </source>
</evidence>
<protein>
    <submittedName>
        <fullName evidence="2">Uncharacterized protein</fullName>
    </submittedName>
</protein>
<organism evidence="2 3">
    <name type="scientific">Taxus chinensis</name>
    <name type="common">Chinese yew</name>
    <name type="synonym">Taxus wallichiana var. chinensis</name>
    <dbReference type="NCBI Taxonomy" id="29808"/>
    <lineage>
        <taxon>Eukaryota</taxon>
        <taxon>Viridiplantae</taxon>
        <taxon>Streptophyta</taxon>
        <taxon>Embryophyta</taxon>
        <taxon>Tracheophyta</taxon>
        <taxon>Spermatophyta</taxon>
        <taxon>Pinopsida</taxon>
        <taxon>Pinidae</taxon>
        <taxon>Conifers II</taxon>
        <taxon>Cupressales</taxon>
        <taxon>Taxaceae</taxon>
        <taxon>Taxus</taxon>
    </lineage>
</organism>
<evidence type="ECO:0000313" key="1">
    <source>
        <dbReference type="EMBL" id="KAH9317673.1"/>
    </source>
</evidence>
<name>A0AA38LPC7_TAXCH</name>
<dbReference type="SUPFAM" id="SSF75005">
    <property type="entry name" value="Arabinanase/levansucrase/invertase"/>
    <property type="match status" value="1"/>
</dbReference>